<keyword evidence="1" id="KW-0812">Transmembrane</keyword>
<accession>A0A8J3N1G8</accession>
<protein>
    <recommendedName>
        <fullName evidence="4">DUF1232 domain-containing protein</fullName>
    </recommendedName>
</protein>
<dbReference type="Proteomes" id="UP000597444">
    <property type="component" value="Unassembled WGS sequence"/>
</dbReference>
<keyword evidence="3" id="KW-1185">Reference proteome</keyword>
<dbReference type="AlphaFoldDB" id="A0A8J3N1G8"/>
<dbReference type="EMBL" id="BNJK01000001">
    <property type="protein sequence ID" value="GHO94042.1"/>
    <property type="molecule type" value="Genomic_DNA"/>
</dbReference>
<dbReference type="RefSeq" id="WP_220204803.1">
    <property type="nucleotide sequence ID" value="NZ_BNJK01000001.1"/>
</dbReference>
<name>A0A8J3N1G8_9CHLR</name>
<evidence type="ECO:0000313" key="3">
    <source>
        <dbReference type="Proteomes" id="UP000597444"/>
    </source>
</evidence>
<organism evidence="2 3">
    <name type="scientific">Reticulibacter mediterranei</name>
    <dbReference type="NCBI Taxonomy" id="2778369"/>
    <lineage>
        <taxon>Bacteria</taxon>
        <taxon>Bacillati</taxon>
        <taxon>Chloroflexota</taxon>
        <taxon>Ktedonobacteria</taxon>
        <taxon>Ktedonobacterales</taxon>
        <taxon>Reticulibacteraceae</taxon>
        <taxon>Reticulibacter</taxon>
    </lineage>
</organism>
<evidence type="ECO:0000256" key="1">
    <source>
        <dbReference type="SAM" id="Phobius"/>
    </source>
</evidence>
<feature type="transmembrane region" description="Helical" evidence="1">
    <location>
        <begin position="95"/>
        <end position="114"/>
    </location>
</feature>
<keyword evidence="1" id="KW-1133">Transmembrane helix</keyword>
<proteinExistence type="predicted"/>
<sequence>MPMLQQSTRSSEPQPLVQPRRRDVFLHGVKTFRLLGALMRESRIPIIRKVLFLGSIAALLVILIFPDILDSTILGTLLPLVGVVLGVPIDAGMDWIAFSLVIVNLLRFFPAELVSEHYRNIFER</sequence>
<gene>
    <name evidence="2" type="ORF">KSF_040900</name>
</gene>
<comment type="caution">
    <text evidence="2">The sequence shown here is derived from an EMBL/GenBank/DDBJ whole genome shotgun (WGS) entry which is preliminary data.</text>
</comment>
<keyword evidence="1" id="KW-0472">Membrane</keyword>
<reference evidence="2" key="1">
    <citation type="submission" date="2020-10" db="EMBL/GenBank/DDBJ databases">
        <title>Taxonomic study of unclassified bacteria belonging to the class Ktedonobacteria.</title>
        <authorList>
            <person name="Yabe S."/>
            <person name="Wang C.M."/>
            <person name="Zheng Y."/>
            <person name="Sakai Y."/>
            <person name="Cavaletti L."/>
            <person name="Monciardini P."/>
            <person name="Donadio S."/>
        </authorList>
    </citation>
    <scope>NUCLEOTIDE SEQUENCE</scope>
    <source>
        <strain evidence="2">ID150040</strain>
    </source>
</reference>
<feature type="transmembrane region" description="Helical" evidence="1">
    <location>
        <begin position="46"/>
        <end position="65"/>
    </location>
</feature>
<evidence type="ECO:0008006" key="4">
    <source>
        <dbReference type="Google" id="ProtNLM"/>
    </source>
</evidence>
<evidence type="ECO:0000313" key="2">
    <source>
        <dbReference type="EMBL" id="GHO94042.1"/>
    </source>
</evidence>